<dbReference type="Gene3D" id="1.10.10.60">
    <property type="entry name" value="Homeodomain-like"/>
    <property type="match status" value="1"/>
</dbReference>
<protein>
    <submittedName>
        <fullName evidence="5">AraC family transcriptional regulator</fullName>
    </submittedName>
</protein>
<evidence type="ECO:0000313" key="6">
    <source>
        <dbReference type="Proteomes" id="UP000218151"/>
    </source>
</evidence>
<dbReference type="OrthoDB" id="323290at2"/>
<keyword evidence="2" id="KW-0238">DNA-binding</keyword>
<keyword evidence="6" id="KW-1185">Reference proteome</keyword>
<feature type="domain" description="HTH araC/xylS-type" evidence="4">
    <location>
        <begin position="179"/>
        <end position="260"/>
    </location>
</feature>
<dbReference type="GO" id="GO:0003700">
    <property type="term" value="F:DNA-binding transcription factor activity"/>
    <property type="evidence" value="ECO:0007669"/>
    <property type="project" value="InterPro"/>
</dbReference>
<accession>A0A2A2SEW5</accession>
<keyword evidence="1" id="KW-0805">Transcription regulation</keyword>
<dbReference type="PANTHER" id="PTHR46796">
    <property type="entry name" value="HTH-TYPE TRANSCRIPTIONAL ACTIVATOR RHAS-RELATED"/>
    <property type="match status" value="1"/>
</dbReference>
<dbReference type="RefSeq" id="WP_095998039.1">
    <property type="nucleotide sequence ID" value="NZ_NSLI01000003.1"/>
</dbReference>
<evidence type="ECO:0000313" key="5">
    <source>
        <dbReference type="EMBL" id="PAX07796.1"/>
    </source>
</evidence>
<dbReference type="Pfam" id="PF12833">
    <property type="entry name" value="HTH_18"/>
    <property type="match status" value="1"/>
</dbReference>
<dbReference type="GO" id="GO:0043565">
    <property type="term" value="F:sequence-specific DNA binding"/>
    <property type="evidence" value="ECO:0007669"/>
    <property type="project" value="InterPro"/>
</dbReference>
<dbReference type="InterPro" id="IPR018060">
    <property type="entry name" value="HTH_AraC"/>
</dbReference>
<evidence type="ECO:0000256" key="2">
    <source>
        <dbReference type="ARBA" id="ARBA00023125"/>
    </source>
</evidence>
<keyword evidence="3" id="KW-0804">Transcription</keyword>
<sequence>MNGMELDYAVPAPDLAPYVTLFYRFRAEVPLFEDVERADHAQFRFRLSPGVATYRFATGPEYRAPAIHFLGATCSPTRTRAEGPVLVFGMGVTPLGWAAMLGLDASAGASRVIDAEAALGPCVRETADRLRAAADQGVDAMVREAEPLLRGLVAHGDDRTATFCEAVDKWLSGAPSPVLTELLDATGMTLRQAERRCKQLYGLAPKALARKYRALRAANAIAVRDVSTDQIVAEGFYDQSHLIRELKQFIGRTPGQIRADPGPLARLTIDQRRALHGRVAPIISDT</sequence>
<dbReference type="InterPro" id="IPR050204">
    <property type="entry name" value="AraC_XylS_family_regulators"/>
</dbReference>
<name>A0A2A2SEW5_9SPHN</name>
<evidence type="ECO:0000256" key="3">
    <source>
        <dbReference type="ARBA" id="ARBA00023163"/>
    </source>
</evidence>
<proteinExistence type="predicted"/>
<gene>
    <name evidence="5" type="ORF">CKY28_09195</name>
</gene>
<reference evidence="6" key="1">
    <citation type="submission" date="2017-09" db="EMBL/GenBank/DDBJ databases">
        <authorList>
            <person name="Feng G."/>
            <person name="Zhu H."/>
        </authorList>
    </citation>
    <scope>NUCLEOTIDE SEQUENCE [LARGE SCALE GENOMIC DNA]</scope>
    <source>
        <strain evidence="6">1PNM-20</strain>
    </source>
</reference>
<dbReference type="EMBL" id="NSLI01000003">
    <property type="protein sequence ID" value="PAX07796.1"/>
    <property type="molecule type" value="Genomic_DNA"/>
</dbReference>
<dbReference type="AlphaFoldDB" id="A0A2A2SEW5"/>
<comment type="caution">
    <text evidence="5">The sequence shown here is derived from an EMBL/GenBank/DDBJ whole genome shotgun (WGS) entry which is preliminary data.</text>
</comment>
<dbReference type="SMART" id="SM00342">
    <property type="entry name" value="HTH_ARAC"/>
    <property type="match status" value="1"/>
</dbReference>
<dbReference type="PROSITE" id="PS01124">
    <property type="entry name" value="HTH_ARAC_FAMILY_2"/>
    <property type="match status" value="1"/>
</dbReference>
<organism evidence="5 6">
    <name type="scientific">Sphingomonas lenta</name>
    <dbReference type="NCBI Taxonomy" id="1141887"/>
    <lineage>
        <taxon>Bacteria</taxon>
        <taxon>Pseudomonadati</taxon>
        <taxon>Pseudomonadota</taxon>
        <taxon>Alphaproteobacteria</taxon>
        <taxon>Sphingomonadales</taxon>
        <taxon>Sphingomonadaceae</taxon>
        <taxon>Sphingomonas</taxon>
    </lineage>
</organism>
<evidence type="ECO:0000259" key="4">
    <source>
        <dbReference type="PROSITE" id="PS01124"/>
    </source>
</evidence>
<dbReference type="Proteomes" id="UP000218151">
    <property type="component" value="Unassembled WGS sequence"/>
</dbReference>
<evidence type="ECO:0000256" key="1">
    <source>
        <dbReference type="ARBA" id="ARBA00023015"/>
    </source>
</evidence>